<sequence length="212" mass="24881">MNYLKHLNAIFEKFRKDSRPNSTHLSLYFALLHLWNLHRFPGMFFLHRQDVMDLAKIGSKTTYHQCIKDLHHWGYMHYAPSHNPLKGSRVRMFDFGTSSGQVPDKQQTSDEQAVVPLINNNKPLLNTNKQGNSPSFENLEKYFETQGSDLREAKKFFDYYQKAGWRTKAGTPVKNWKQLVRAWLHKNANVYAVSENRDNLYTTKNKNYGKPL</sequence>
<reference evidence="1 2" key="1">
    <citation type="submission" date="2016-10" db="EMBL/GenBank/DDBJ databases">
        <authorList>
            <person name="de Groot N.N."/>
        </authorList>
    </citation>
    <scope>NUCLEOTIDE SEQUENCE [LARGE SCALE GENOMIC DNA]</scope>
    <source>
        <strain evidence="1 2">DSM 17794</strain>
    </source>
</reference>
<evidence type="ECO:0000313" key="2">
    <source>
        <dbReference type="Proteomes" id="UP000199153"/>
    </source>
</evidence>
<dbReference type="RefSeq" id="WP_093411075.1">
    <property type="nucleotide sequence ID" value="NZ_FOVL01000024.1"/>
</dbReference>
<dbReference type="AlphaFoldDB" id="A0A1I5CS34"/>
<keyword evidence="2" id="KW-1185">Reference proteome</keyword>
<dbReference type="EMBL" id="FOVL01000024">
    <property type="protein sequence ID" value="SFN89768.1"/>
    <property type="molecule type" value="Genomic_DNA"/>
</dbReference>
<protein>
    <submittedName>
        <fullName evidence="1">Uncharacterized protein</fullName>
    </submittedName>
</protein>
<name>A0A1I5CS34_9FLAO</name>
<dbReference type="Proteomes" id="UP000199153">
    <property type="component" value="Unassembled WGS sequence"/>
</dbReference>
<proteinExistence type="predicted"/>
<evidence type="ECO:0000313" key="1">
    <source>
        <dbReference type="EMBL" id="SFN89768.1"/>
    </source>
</evidence>
<accession>A0A1I5CS34</accession>
<organism evidence="1 2">
    <name type="scientific">Salegentibacter flavus</name>
    <dbReference type="NCBI Taxonomy" id="287099"/>
    <lineage>
        <taxon>Bacteria</taxon>
        <taxon>Pseudomonadati</taxon>
        <taxon>Bacteroidota</taxon>
        <taxon>Flavobacteriia</taxon>
        <taxon>Flavobacteriales</taxon>
        <taxon>Flavobacteriaceae</taxon>
        <taxon>Salegentibacter</taxon>
    </lineage>
</organism>
<dbReference type="OrthoDB" id="1442826at2"/>
<gene>
    <name evidence="1" type="ORF">SAMN05660413_02976</name>
</gene>
<dbReference type="STRING" id="287099.SAMN05660413_02976"/>